<name>A0ACD3YSC5_FUSSC</name>
<keyword evidence="2" id="KW-1185">Reference proteome</keyword>
<evidence type="ECO:0000313" key="2">
    <source>
        <dbReference type="Proteomes" id="UP000830768"/>
    </source>
</evidence>
<accession>A0ACD3YSC5</accession>
<dbReference type="EMBL" id="CP090031">
    <property type="protein sequence ID" value="UPK91753.1"/>
    <property type="molecule type" value="Genomic_DNA"/>
</dbReference>
<sequence>MESSWQEVSRAHEQRKMAKAKHNPLTEELAKFVKEKLDEWKVPGISVGVIDKDQVFTAGYGTATLPDTPATSETLWYAGSTTKAFTGAVIAQLIDSKKYPALEKGWQTTISSILREDFVLQDEWATNHLTLEDAVSHRTGMPRHDQSTSRLLDDGEGGKRHATVKDVTRNLRNLRLSEEPRVKFQYCNLMYCVLSHVIETVTGKPLGEVMRELIFEPLGMTSTYFSLADARASPKHLSAGYYWDEKTGKYVVVEDVSVIEHGGAGAIISNTKDYAKWIKCMLFERAPFSGAVHKDIRTLRIVQSMPSGGKDVTTYALGWDRVLYHGHVMYSHGGGMMAAGSRVIWLPDDKLGLMAFGNTSITSNAVIDTVLYKLLDEKLDIAPEKRIDAADGWHSLIDNFIQSYDKAMDNLFPKRPNPPIPSPVSVKHLAGKYYDPGYKTIELRAEPHPDKQGEEILVAERDDATWTIHMRLHHVSGTWWIMYALEMGSPNIFRECEQVEFKIGHDGRATALEVDFYSLIGNQHEGKVLFNRVKEA</sequence>
<organism evidence="1 2">
    <name type="scientific">Fusarium solani subsp. cucurbitae</name>
    <name type="common">Neocosmosporum cucurbitae</name>
    <dbReference type="NCBI Taxonomy" id="2747967"/>
    <lineage>
        <taxon>Eukaryota</taxon>
        <taxon>Fungi</taxon>
        <taxon>Dikarya</taxon>
        <taxon>Ascomycota</taxon>
        <taxon>Pezizomycotina</taxon>
        <taxon>Sordariomycetes</taxon>
        <taxon>Hypocreomycetidae</taxon>
        <taxon>Hypocreales</taxon>
        <taxon>Nectriaceae</taxon>
        <taxon>Fusarium</taxon>
        <taxon>Fusarium solani species complex</taxon>
    </lineage>
</organism>
<proteinExistence type="predicted"/>
<gene>
    <name evidence="1" type="ORF">LCI18_002688</name>
</gene>
<reference evidence="1" key="1">
    <citation type="submission" date="2021-11" db="EMBL/GenBank/DDBJ databases">
        <title>Fusarium solani-melongenae Genome sequencing and assembly.</title>
        <authorList>
            <person name="Xie S."/>
            <person name="Huang L."/>
            <person name="Zhang X."/>
        </authorList>
    </citation>
    <scope>NUCLEOTIDE SEQUENCE</scope>
    <source>
        <strain evidence="1">CRI 24-3</strain>
    </source>
</reference>
<evidence type="ECO:0000313" key="1">
    <source>
        <dbReference type="EMBL" id="UPK91753.1"/>
    </source>
</evidence>
<dbReference type="Proteomes" id="UP000830768">
    <property type="component" value="Chromosome 2"/>
</dbReference>
<protein>
    <submittedName>
        <fullName evidence="1">Uncharacterized protein</fullName>
    </submittedName>
</protein>